<feature type="binding site" evidence="5">
    <location>
        <position position="525"/>
    </location>
    <ligand>
        <name>Mg(2+)</name>
        <dbReference type="ChEBI" id="CHEBI:18420"/>
    </ligand>
</feature>
<evidence type="ECO:0000313" key="9">
    <source>
        <dbReference type="Proteomes" id="UP001454036"/>
    </source>
</evidence>
<dbReference type="SUPFAM" id="SSF50249">
    <property type="entry name" value="Nucleic acid-binding proteins"/>
    <property type="match status" value="3"/>
</dbReference>
<feature type="region of interest" description="Disordered" evidence="6">
    <location>
        <begin position="287"/>
        <end position="323"/>
    </location>
</feature>
<reference evidence="8 9" key="1">
    <citation type="submission" date="2024-01" db="EMBL/GenBank/DDBJ databases">
        <title>The complete chloroplast genome sequence of Lithospermum erythrorhizon: insights into the phylogenetic relationship among Boraginaceae species and the maternal lineages of purple gromwells.</title>
        <authorList>
            <person name="Okada T."/>
            <person name="Watanabe K."/>
        </authorList>
    </citation>
    <scope>NUCLEOTIDE SEQUENCE [LARGE SCALE GENOMIC DNA]</scope>
</reference>
<feature type="site" description="Important for catalytic activity" evidence="5">
    <location>
        <position position="524"/>
    </location>
</feature>
<name>A0AAV3QMK1_LITER</name>
<dbReference type="InterPro" id="IPR001900">
    <property type="entry name" value="RNase_II/R"/>
</dbReference>
<feature type="compositionally biased region" description="Polar residues" evidence="6">
    <location>
        <begin position="300"/>
        <end position="323"/>
    </location>
</feature>
<evidence type="ECO:0000256" key="5">
    <source>
        <dbReference type="HAMAP-Rule" id="MF_03045"/>
    </source>
</evidence>
<dbReference type="GO" id="GO:0000175">
    <property type="term" value="F:3'-5'-RNA exonuclease activity"/>
    <property type="evidence" value="ECO:0007669"/>
    <property type="project" value="UniProtKB-UniRule"/>
</dbReference>
<keyword evidence="5" id="KW-0540">Nuclease</keyword>
<dbReference type="Gene3D" id="2.40.50.700">
    <property type="match status" value="1"/>
</dbReference>
<comment type="cofactor">
    <cofactor evidence="5">
        <name>Mg(2+)</name>
        <dbReference type="ChEBI" id="CHEBI:18420"/>
    </cofactor>
    <cofactor evidence="5">
        <name>Mn(2+)</name>
        <dbReference type="ChEBI" id="CHEBI:29035"/>
    </cofactor>
</comment>
<dbReference type="PROSITE" id="PS01175">
    <property type="entry name" value="RIBONUCLEASE_II"/>
    <property type="match status" value="1"/>
</dbReference>
<dbReference type="Gene3D" id="2.40.50.690">
    <property type="match status" value="1"/>
</dbReference>
<dbReference type="PANTHER" id="PTHR23355">
    <property type="entry name" value="RIBONUCLEASE"/>
    <property type="match status" value="1"/>
</dbReference>
<dbReference type="PANTHER" id="PTHR23355:SF9">
    <property type="entry name" value="DIS3-LIKE EXONUCLEASE 2"/>
    <property type="match status" value="1"/>
</dbReference>
<evidence type="ECO:0000313" key="8">
    <source>
        <dbReference type="EMBL" id="GAA0164918.1"/>
    </source>
</evidence>
<gene>
    <name evidence="8" type="ORF">LIER_20446</name>
</gene>
<dbReference type="Pfam" id="PF17849">
    <property type="entry name" value="OB_Dis3"/>
    <property type="match status" value="1"/>
</dbReference>
<dbReference type="GO" id="GO:0000956">
    <property type="term" value="P:nuclear-transcribed mRNA catabolic process"/>
    <property type="evidence" value="ECO:0007669"/>
    <property type="project" value="UniProtKB-UniRule"/>
</dbReference>
<comment type="similarity">
    <text evidence="5">Belongs to the RNR ribonuclease family. DIS3L2 subfamily.</text>
</comment>
<dbReference type="EC" id="3.1.13.-" evidence="5"/>
<evidence type="ECO:0000256" key="2">
    <source>
        <dbReference type="ARBA" id="ARBA00022723"/>
    </source>
</evidence>
<keyword evidence="2 5" id="KW-0479">Metal-binding</keyword>
<keyword evidence="5" id="KW-0378">Hydrolase</keyword>
<dbReference type="GO" id="GO:0003723">
    <property type="term" value="F:RNA binding"/>
    <property type="evidence" value="ECO:0007669"/>
    <property type="project" value="UniProtKB-KW"/>
</dbReference>
<dbReference type="InterPro" id="IPR012340">
    <property type="entry name" value="NA-bd_OB-fold"/>
</dbReference>
<keyword evidence="1 5" id="KW-0963">Cytoplasm</keyword>
<evidence type="ECO:0000256" key="1">
    <source>
        <dbReference type="ARBA" id="ARBA00022490"/>
    </source>
</evidence>
<dbReference type="GO" id="GO:0046872">
    <property type="term" value="F:metal ion binding"/>
    <property type="evidence" value="ECO:0007669"/>
    <property type="project" value="UniProtKB-KW"/>
</dbReference>
<sequence>MNQTVGEHCHPPQSTIYLNSSLAILNIMGINSMRGGGGGGVTRGQILANNIMNESNMDTYIDYDSNDTKRKTIRKCPRSKPNDLQLQLEESHILGGGSPSIVAGTVIMSSPMPQENSYVLQYRQISARDVHRKSHYSPDCLVAGESVGSPHITKDLASREVNGYHSPRRSFVPHLPEEEISHRIANARLFRASFRVNAYNRVEAYCTIEGVQTDILLNGLVSQNRAIEGDIVAIEVDPPFVWPKMKGYTTAINECPLPAETAKLDRDSEKGKNKVDSEYMCSVSGDKHGNVCSSEEKNSSEPSGSSANRNHLMASDNSATTSTGESDLAYEAVDTLSAVVNANPSKRPSGRVVGIIERSPHRDTVVGYLDVKQWNLRRDNNRNKLKKNGQLAQNCEYIFLTPTDPRFPRMIVTIHGLPDYMKKSLNCGGLEMDLVAASIVNWGEESYLPEARVVRVFGKGGEIEAHIASILFENAIDASEFSPDVLSCFPCLPWPIPPEEYKIRKDFRNILVFTIDPTTATDLDDALSIEQLSNRTYRVGVHIADASYFVMPGTALDDDAQNRSTSVYLLQRKLPMLPPSLSEDLCSLNPGVDRLTFSITWDIDSSGKILDRWIGRSVICSCCKLSYDHAQDIIDGAFDSQIASAAETNLPKLHGKFEWSDVIKAVKSLHHISRTLKESRFSDGALSLESPKIGFLFDEDGMPYDTVLGGRKDSNFLVEEFMLLANRTAAEVITRAYPSCALLRRHPEPNLRKIRGFEAFFSKYGFELDGSSSGHLHKSLEQIRGELRNDSVLFDIIMSYAVKPMQLAKYFSSGDSKVSENGRSHYALAVPLYTHFTSPLRRYPDIVVHRTLAAAVEAEKIYLKHNKSSLIGYGVNNTRCFTGVSFDGEALSSSEAQEVLSEAASKHRVPGNDILAGIAEHCNERKLASRHVKDDIQKLYMWALLKKKQILFSEARVLGVGPKFMSIYICKLAIERRIHYDDIEGLTVEWLDTTSTLVLSQPLNKRIIKRGSPSKGKALEEVALVVDPIDSASNLDVFCQYGKGDSGSLIKGDITSTREPETSNVEPEVFPLTLQSLSKVPVAVHAIGGDDGPLSIAVRLYVSSYFK</sequence>
<evidence type="ECO:0000256" key="6">
    <source>
        <dbReference type="SAM" id="MobiDB-lite"/>
    </source>
</evidence>
<feature type="binding site" evidence="5">
    <location>
        <position position="516"/>
    </location>
    <ligand>
        <name>Mg(2+)</name>
        <dbReference type="ChEBI" id="CHEBI:18420"/>
    </ligand>
</feature>
<keyword evidence="9" id="KW-1185">Reference proteome</keyword>
<comment type="function">
    <text evidence="5">3'-5'-exoribonuclease that specifically recognizes RNAs polyuridylated at their 3' end and mediates their degradation. Component of an exosome-independent RNA degradation pathway that mediates degradation of cytoplasmic mRNAs that have been deadenylated and subsequently uridylated at their 3'.</text>
</comment>
<dbReference type="SMART" id="SM00955">
    <property type="entry name" value="RNB"/>
    <property type="match status" value="1"/>
</dbReference>
<dbReference type="InterPro" id="IPR028591">
    <property type="entry name" value="DIS3L2"/>
</dbReference>
<accession>A0AAV3QMK1</accession>
<dbReference type="InterPro" id="IPR022966">
    <property type="entry name" value="RNase_II/R_CS"/>
</dbReference>
<proteinExistence type="inferred from homology"/>
<feature type="domain" description="RNB" evidence="7">
    <location>
        <begin position="504"/>
        <end position="858"/>
    </location>
</feature>
<keyword evidence="3 5" id="KW-0460">Magnesium</keyword>
<dbReference type="Proteomes" id="UP001454036">
    <property type="component" value="Unassembled WGS sequence"/>
</dbReference>
<dbReference type="EMBL" id="BAABME010005195">
    <property type="protein sequence ID" value="GAA0164918.1"/>
    <property type="molecule type" value="Genomic_DNA"/>
</dbReference>
<keyword evidence="5" id="KW-0464">Manganese</keyword>
<dbReference type="HAMAP" id="MF_03045">
    <property type="entry name" value="DIS3L2"/>
    <property type="match status" value="1"/>
</dbReference>
<protein>
    <recommendedName>
        <fullName evidence="5">DIS3-like exonuclease 2</fullName>
        <ecNumber evidence="5">3.1.13.-</ecNumber>
    </recommendedName>
</protein>
<dbReference type="InterPro" id="IPR041505">
    <property type="entry name" value="Dis3_CSD2"/>
</dbReference>
<comment type="caution">
    <text evidence="8">The sequence shown here is derived from an EMBL/GenBank/DDBJ whole genome shotgun (WGS) entry which is preliminary data.</text>
</comment>
<evidence type="ECO:0000259" key="7">
    <source>
        <dbReference type="SMART" id="SM00955"/>
    </source>
</evidence>
<keyword evidence="5" id="KW-0269">Exonuclease</keyword>
<comment type="subcellular location">
    <subcellularLocation>
        <location evidence="5">Cytoplasm</location>
    </subcellularLocation>
    <subcellularLocation>
        <location evidence="5">Cytoplasm</location>
        <location evidence="5">P-body</location>
    </subcellularLocation>
</comment>
<organism evidence="8 9">
    <name type="scientific">Lithospermum erythrorhizon</name>
    <name type="common">Purple gromwell</name>
    <name type="synonym">Lithospermum officinale var. erythrorhizon</name>
    <dbReference type="NCBI Taxonomy" id="34254"/>
    <lineage>
        <taxon>Eukaryota</taxon>
        <taxon>Viridiplantae</taxon>
        <taxon>Streptophyta</taxon>
        <taxon>Embryophyta</taxon>
        <taxon>Tracheophyta</taxon>
        <taxon>Spermatophyta</taxon>
        <taxon>Magnoliopsida</taxon>
        <taxon>eudicotyledons</taxon>
        <taxon>Gunneridae</taxon>
        <taxon>Pentapetalae</taxon>
        <taxon>asterids</taxon>
        <taxon>lamiids</taxon>
        <taxon>Boraginales</taxon>
        <taxon>Boraginaceae</taxon>
        <taxon>Boraginoideae</taxon>
        <taxon>Lithospermeae</taxon>
        <taxon>Lithospermum</taxon>
    </lineage>
</organism>
<dbReference type="InterPro" id="IPR050180">
    <property type="entry name" value="RNR_Ribonuclease"/>
</dbReference>
<dbReference type="GO" id="GO:1990074">
    <property type="term" value="P:polyuridylation-dependent mRNA catabolic process"/>
    <property type="evidence" value="ECO:0007669"/>
    <property type="project" value="UniProtKB-UniRule"/>
</dbReference>
<feature type="compositionally biased region" description="Basic and acidic residues" evidence="6">
    <location>
        <begin position="287"/>
        <end position="299"/>
    </location>
</feature>
<dbReference type="AlphaFoldDB" id="A0AAV3QMK1"/>
<dbReference type="Pfam" id="PF00773">
    <property type="entry name" value="RNB"/>
    <property type="match status" value="1"/>
</dbReference>
<dbReference type="GO" id="GO:0000932">
    <property type="term" value="C:P-body"/>
    <property type="evidence" value="ECO:0007669"/>
    <property type="project" value="UniProtKB-SubCell"/>
</dbReference>
<keyword evidence="4 5" id="KW-0694">RNA-binding</keyword>
<evidence type="ECO:0000256" key="4">
    <source>
        <dbReference type="ARBA" id="ARBA00022884"/>
    </source>
</evidence>
<evidence type="ECO:0000256" key="3">
    <source>
        <dbReference type="ARBA" id="ARBA00022842"/>
    </source>
</evidence>